<proteinExistence type="predicted"/>
<evidence type="ECO:0000313" key="3">
    <source>
        <dbReference type="Proteomes" id="UP000270471"/>
    </source>
</evidence>
<accession>A0A3M0I3D3</accession>
<dbReference type="Proteomes" id="UP000270471">
    <property type="component" value="Unassembled WGS sequence"/>
</dbReference>
<organism evidence="2 3">
    <name type="scientific">Streptomyces shenzhenensis</name>
    <dbReference type="NCBI Taxonomy" id="943815"/>
    <lineage>
        <taxon>Bacteria</taxon>
        <taxon>Bacillati</taxon>
        <taxon>Actinomycetota</taxon>
        <taxon>Actinomycetes</taxon>
        <taxon>Kitasatosporales</taxon>
        <taxon>Streptomycetaceae</taxon>
        <taxon>Streptomyces</taxon>
    </lineage>
</organism>
<protein>
    <recommendedName>
        <fullName evidence="1">Septum formation-related domain-containing protein</fullName>
    </recommendedName>
</protein>
<dbReference type="AlphaFoldDB" id="A0A3M0I3D3"/>
<evidence type="ECO:0000313" key="2">
    <source>
        <dbReference type="EMBL" id="RMB80609.1"/>
    </source>
</evidence>
<comment type="caution">
    <text evidence="2">The sequence shown here is derived from an EMBL/GenBank/DDBJ whole genome shotgun (WGS) entry which is preliminary data.</text>
</comment>
<sequence>MDMRTFPALLGAAGLLLLTGCGPDRSSGAPAVPTSLQSVGTCHTFRTQYEMVQPSDVAPPVPCDRPHRSETYALVTIDGPLATSPTRPEPEQFDAYASRCDAETLRQYLGAGPRDAVSFSAWSRIPTREEWAGGVRTMRCEAVPPVQNAAAGPLIAFSARDVLMKSESAAVRNCEFGTEVVTCDQPHDREEVNAWLDLDEGPYPDDVKAAAADVCRPFVEEFLGHTLKHSPDLTIKARTPSKGDWEKDTRTVKCGVGPAAAGATVTGTLSASAKGQA</sequence>
<keyword evidence="3" id="KW-1185">Reference proteome</keyword>
<dbReference type="PROSITE" id="PS51257">
    <property type="entry name" value="PROKAR_LIPOPROTEIN"/>
    <property type="match status" value="1"/>
</dbReference>
<dbReference type="EMBL" id="PENI01000040">
    <property type="protein sequence ID" value="RMB80609.1"/>
    <property type="molecule type" value="Genomic_DNA"/>
</dbReference>
<name>A0A3M0I3D3_9ACTN</name>
<dbReference type="InterPro" id="IPR026004">
    <property type="entry name" value="Septum_form"/>
</dbReference>
<evidence type="ECO:0000259" key="1">
    <source>
        <dbReference type="Pfam" id="PF13845"/>
    </source>
</evidence>
<feature type="domain" description="Septum formation-related" evidence="1">
    <location>
        <begin position="40"/>
        <end position="254"/>
    </location>
</feature>
<dbReference type="OrthoDB" id="4486298at2"/>
<reference evidence="2 3" key="1">
    <citation type="submission" date="2017-11" db="EMBL/GenBank/DDBJ databases">
        <title>Draft genome of actinobacteria isolated from guarana (Paullinia cupana (Mart.) Ducke.</title>
        <authorList>
            <person name="Siqueira K.A."/>
            <person name="Liotti R.G."/>
            <person name="Mendes T.A.O."/>
            <person name="Soares M.A."/>
        </authorList>
    </citation>
    <scope>NUCLEOTIDE SEQUENCE [LARGE SCALE GENOMIC DNA]</scope>
    <source>
        <strain evidence="2 3">193</strain>
    </source>
</reference>
<gene>
    <name evidence="2" type="ORF">CTZ28_39425</name>
</gene>
<dbReference type="Pfam" id="PF13845">
    <property type="entry name" value="Septum_form"/>
    <property type="match status" value="1"/>
</dbReference>